<sequence>MKDRLAELQQKADKGGTLSDLHDRLYDEQTPSEEALLLSKDHWDNVETFLARVNGVLNDLHDMESLLEEIKIKHSQILIEPGVHQQFTDDLNRAIESFKMKSYATQTAVRQMNAEVQKLNGDPKDYSANGVDARIKRNQVMAMTKKFQNVLLAFNNEQMKYKEKCKQKITSYLSLSGRNMPDEDIDKAIESGQLFDYTKGLILAQRDKRALYDEVKSRHEDIIRLEASIRELHDLFQDMSMLLESQGEMLNHIERNVESAVDYATKAFRNVKQAKEMQTSARKLYYINILRVVDCRGNSFVTGRPLIIRSSIELHQLPIVCGNEATVPRSQFVLLLKFAELCLLF</sequence>
<dbReference type="InterPro" id="IPR006011">
    <property type="entry name" value="Syntaxin_N"/>
</dbReference>
<dbReference type="Gene3D" id="1.20.58.70">
    <property type="match status" value="1"/>
</dbReference>
<dbReference type="PROSITE" id="PS00914">
    <property type="entry name" value="SYNTAXIN"/>
    <property type="match status" value="1"/>
</dbReference>
<dbReference type="GO" id="GO:0005886">
    <property type="term" value="C:plasma membrane"/>
    <property type="evidence" value="ECO:0007669"/>
    <property type="project" value="TreeGrafter"/>
</dbReference>
<dbReference type="SUPFAM" id="SSF47661">
    <property type="entry name" value="t-snare proteins"/>
    <property type="match status" value="1"/>
</dbReference>
<keyword evidence="10" id="KW-1185">Reference proteome</keyword>
<protein>
    <submittedName>
        <fullName evidence="11">t-SNARE coiled-coil homology domain-containing protein</fullName>
    </submittedName>
</protein>
<reference evidence="11" key="1">
    <citation type="submission" date="2022-11" db="UniProtKB">
        <authorList>
            <consortium name="WormBaseParasite"/>
        </authorList>
    </citation>
    <scope>IDENTIFICATION</scope>
</reference>
<dbReference type="PANTHER" id="PTHR19957">
    <property type="entry name" value="SYNTAXIN"/>
    <property type="match status" value="1"/>
</dbReference>
<keyword evidence="6" id="KW-1133">Transmembrane helix</keyword>
<evidence type="ECO:0000313" key="10">
    <source>
        <dbReference type="Proteomes" id="UP000887569"/>
    </source>
</evidence>
<evidence type="ECO:0000256" key="5">
    <source>
        <dbReference type="ARBA" id="ARBA00022775"/>
    </source>
</evidence>
<dbReference type="Gene3D" id="1.20.5.110">
    <property type="match status" value="1"/>
</dbReference>
<comment type="similarity">
    <text evidence="2 8">Belongs to the syntaxin family.</text>
</comment>
<dbReference type="WBParaSite" id="PgR038X_g063_t01">
    <property type="protein sequence ID" value="PgR038X_g063_t01"/>
    <property type="gene ID" value="PgR038X_g063"/>
</dbReference>
<dbReference type="GO" id="GO:0048278">
    <property type="term" value="P:vesicle docking"/>
    <property type="evidence" value="ECO:0007669"/>
    <property type="project" value="TreeGrafter"/>
</dbReference>
<accession>A0A915BFY6</accession>
<dbReference type="GO" id="GO:0006886">
    <property type="term" value="P:intracellular protein transport"/>
    <property type="evidence" value="ECO:0007669"/>
    <property type="project" value="InterPro"/>
</dbReference>
<evidence type="ECO:0000256" key="3">
    <source>
        <dbReference type="ARBA" id="ARBA00022448"/>
    </source>
</evidence>
<dbReference type="InterPro" id="IPR045242">
    <property type="entry name" value="Syntaxin"/>
</dbReference>
<dbReference type="AlphaFoldDB" id="A0A915BFY6"/>
<comment type="subcellular location">
    <subcellularLocation>
        <location evidence="1">Membrane</location>
        <topology evidence="1">Single-pass type IV membrane protein</topology>
    </subcellularLocation>
</comment>
<evidence type="ECO:0000256" key="2">
    <source>
        <dbReference type="ARBA" id="ARBA00009063"/>
    </source>
</evidence>
<dbReference type="SMART" id="SM00503">
    <property type="entry name" value="SynN"/>
    <property type="match status" value="1"/>
</dbReference>
<evidence type="ECO:0000256" key="4">
    <source>
        <dbReference type="ARBA" id="ARBA00022692"/>
    </source>
</evidence>
<dbReference type="InterPro" id="IPR006012">
    <property type="entry name" value="Syntaxin/epimorphin_CS"/>
</dbReference>
<keyword evidence="4" id="KW-0812">Transmembrane</keyword>
<dbReference type="GO" id="GO:0012505">
    <property type="term" value="C:endomembrane system"/>
    <property type="evidence" value="ECO:0007669"/>
    <property type="project" value="TreeGrafter"/>
</dbReference>
<evidence type="ECO:0000259" key="9">
    <source>
        <dbReference type="PROSITE" id="PS50192"/>
    </source>
</evidence>
<keyword evidence="3" id="KW-0813">Transport</keyword>
<organism evidence="10 11">
    <name type="scientific">Parascaris univalens</name>
    <name type="common">Nematode worm</name>
    <dbReference type="NCBI Taxonomy" id="6257"/>
    <lineage>
        <taxon>Eukaryota</taxon>
        <taxon>Metazoa</taxon>
        <taxon>Ecdysozoa</taxon>
        <taxon>Nematoda</taxon>
        <taxon>Chromadorea</taxon>
        <taxon>Rhabditida</taxon>
        <taxon>Spirurina</taxon>
        <taxon>Ascaridomorpha</taxon>
        <taxon>Ascaridoidea</taxon>
        <taxon>Ascarididae</taxon>
        <taxon>Parascaris</taxon>
    </lineage>
</organism>
<dbReference type="GO" id="GO:0000149">
    <property type="term" value="F:SNARE binding"/>
    <property type="evidence" value="ECO:0007669"/>
    <property type="project" value="TreeGrafter"/>
</dbReference>
<dbReference type="InterPro" id="IPR000727">
    <property type="entry name" value="T_SNARE_dom"/>
</dbReference>
<dbReference type="Pfam" id="PF00804">
    <property type="entry name" value="Syntaxin"/>
    <property type="match status" value="1"/>
</dbReference>
<proteinExistence type="inferred from homology"/>
<evidence type="ECO:0000256" key="1">
    <source>
        <dbReference type="ARBA" id="ARBA00004211"/>
    </source>
</evidence>
<dbReference type="Proteomes" id="UP000887569">
    <property type="component" value="Unplaced"/>
</dbReference>
<evidence type="ECO:0000256" key="7">
    <source>
        <dbReference type="ARBA" id="ARBA00023136"/>
    </source>
</evidence>
<dbReference type="GO" id="GO:0031201">
    <property type="term" value="C:SNARE complex"/>
    <property type="evidence" value="ECO:0007669"/>
    <property type="project" value="TreeGrafter"/>
</dbReference>
<dbReference type="Pfam" id="PF05739">
    <property type="entry name" value="SNARE"/>
    <property type="match status" value="1"/>
</dbReference>
<dbReference type="PANTHER" id="PTHR19957:SF307">
    <property type="entry name" value="PROTEIN SSO1-RELATED"/>
    <property type="match status" value="1"/>
</dbReference>
<keyword evidence="7" id="KW-0472">Membrane</keyword>
<name>A0A915BFY6_PARUN</name>
<evidence type="ECO:0000256" key="8">
    <source>
        <dbReference type="RuleBase" id="RU003858"/>
    </source>
</evidence>
<dbReference type="GO" id="GO:0006906">
    <property type="term" value="P:vesicle fusion"/>
    <property type="evidence" value="ECO:0007669"/>
    <property type="project" value="TreeGrafter"/>
</dbReference>
<dbReference type="PROSITE" id="PS50192">
    <property type="entry name" value="T_SNARE"/>
    <property type="match status" value="1"/>
</dbReference>
<evidence type="ECO:0000256" key="6">
    <source>
        <dbReference type="ARBA" id="ARBA00022989"/>
    </source>
</evidence>
<dbReference type="SMART" id="SM00397">
    <property type="entry name" value="t_SNARE"/>
    <property type="match status" value="1"/>
</dbReference>
<dbReference type="GO" id="GO:0006887">
    <property type="term" value="P:exocytosis"/>
    <property type="evidence" value="ECO:0007669"/>
    <property type="project" value="TreeGrafter"/>
</dbReference>
<dbReference type="GO" id="GO:0006836">
    <property type="term" value="P:neurotransmitter transport"/>
    <property type="evidence" value="ECO:0007669"/>
    <property type="project" value="UniProtKB-KW"/>
</dbReference>
<keyword evidence="5" id="KW-0532">Neurotransmitter transport</keyword>
<dbReference type="CDD" id="cd15848">
    <property type="entry name" value="SNARE_syntaxin1-like"/>
    <property type="match status" value="1"/>
</dbReference>
<dbReference type="InterPro" id="IPR010989">
    <property type="entry name" value="SNARE"/>
</dbReference>
<evidence type="ECO:0000313" key="11">
    <source>
        <dbReference type="WBParaSite" id="PgR038X_g063_t01"/>
    </source>
</evidence>
<dbReference type="GO" id="GO:0005484">
    <property type="term" value="F:SNAP receptor activity"/>
    <property type="evidence" value="ECO:0007669"/>
    <property type="project" value="InterPro"/>
</dbReference>
<feature type="domain" description="T-SNARE coiled-coil homology" evidence="9">
    <location>
        <begin position="212"/>
        <end position="274"/>
    </location>
</feature>